<dbReference type="Pfam" id="PF13430">
    <property type="entry name" value="DUF4112"/>
    <property type="match status" value="1"/>
</dbReference>
<feature type="transmembrane region" description="Helical" evidence="1">
    <location>
        <begin position="44"/>
        <end position="69"/>
    </location>
</feature>
<dbReference type="PANTHER" id="PTHR35519:SF2">
    <property type="entry name" value="PH DOMAIN PROTEIN"/>
    <property type="match status" value="1"/>
</dbReference>
<dbReference type="AlphaFoldDB" id="A0A923PNR6"/>
<comment type="caution">
    <text evidence="2">The sequence shown here is derived from an EMBL/GenBank/DDBJ whole genome shotgun (WGS) entry which is preliminary data.</text>
</comment>
<dbReference type="InterPro" id="IPR025187">
    <property type="entry name" value="DUF4112"/>
</dbReference>
<accession>A0A923PNR6</accession>
<protein>
    <submittedName>
        <fullName evidence="2">DUF4112 domain-containing protein</fullName>
    </submittedName>
</protein>
<evidence type="ECO:0000256" key="1">
    <source>
        <dbReference type="SAM" id="Phobius"/>
    </source>
</evidence>
<keyword evidence="3" id="KW-1185">Reference proteome</keyword>
<reference evidence="2" key="1">
    <citation type="submission" date="2020-08" db="EMBL/GenBank/DDBJ databases">
        <title>Lewinella bacteria from marine environments.</title>
        <authorList>
            <person name="Zhong Y."/>
        </authorList>
    </citation>
    <scope>NUCLEOTIDE SEQUENCE</scope>
    <source>
        <strain evidence="2">KCTC 42187</strain>
    </source>
</reference>
<keyword evidence="1" id="KW-0812">Transmembrane</keyword>
<keyword evidence="1" id="KW-1133">Transmembrane helix</keyword>
<sequence>MDNRPILTEQQREVPQLRWVDSYSRLLDSKFRIPGTDIRFGVDFLLGLIPGAGDLTSLAMSGLLIVTMAKHGASPRLAARMLFNVGLDALVGTVPILGNLFDLVFKANYRNAVLMREYYDEGRHTGSVWPVILMVLGGIFLIFFLTIWAVIALFSWLLGG</sequence>
<gene>
    <name evidence="2" type="ORF">H9S92_21880</name>
</gene>
<proteinExistence type="predicted"/>
<keyword evidence="1" id="KW-0472">Membrane</keyword>
<dbReference type="Proteomes" id="UP000650081">
    <property type="component" value="Unassembled WGS sequence"/>
</dbReference>
<feature type="transmembrane region" description="Helical" evidence="1">
    <location>
        <begin position="81"/>
        <end position="101"/>
    </location>
</feature>
<dbReference type="PANTHER" id="PTHR35519">
    <property type="entry name" value="MEMBRANE PROTEINS"/>
    <property type="match status" value="1"/>
</dbReference>
<dbReference type="RefSeq" id="WP_187468842.1">
    <property type="nucleotide sequence ID" value="NZ_JACSIT010000154.1"/>
</dbReference>
<dbReference type="EMBL" id="JACSIT010000154">
    <property type="protein sequence ID" value="MBC6996839.1"/>
    <property type="molecule type" value="Genomic_DNA"/>
</dbReference>
<organism evidence="2 3">
    <name type="scientific">Neolewinella lacunae</name>
    <dbReference type="NCBI Taxonomy" id="1517758"/>
    <lineage>
        <taxon>Bacteria</taxon>
        <taxon>Pseudomonadati</taxon>
        <taxon>Bacteroidota</taxon>
        <taxon>Saprospiria</taxon>
        <taxon>Saprospirales</taxon>
        <taxon>Lewinellaceae</taxon>
        <taxon>Neolewinella</taxon>
    </lineage>
</organism>
<name>A0A923PNR6_9BACT</name>
<evidence type="ECO:0000313" key="2">
    <source>
        <dbReference type="EMBL" id="MBC6996839.1"/>
    </source>
</evidence>
<feature type="transmembrane region" description="Helical" evidence="1">
    <location>
        <begin position="128"/>
        <end position="158"/>
    </location>
</feature>
<evidence type="ECO:0000313" key="3">
    <source>
        <dbReference type="Proteomes" id="UP000650081"/>
    </source>
</evidence>